<dbReference type="EMBL" id="LAZR01066970">
    <property type="protein sequence ID" value="KKK52535.1"/>
    <property type="molecule type" value="Genomic_DNA"/>
</dbReference>
<dbReference type="Gene3D" id="3.40.50.720">
    <property type="entry name" value="NAD(P)-binding Rossmann-like Domain"/>
    <property type="match status" value="1"/>
</dbReference>
<proteinExistence type="inferred from homology"/>
<evidence type="ECO:0000256" key="1">
    <source>
        <dbReference type="ARBA" id="ARBA00007637"/>
    </source>
</evidence>
<evidence type="ECO:0000259" key="2">
    <source>
        <dbReference type="Pfam" id="PF01370"/>
    </source>
</evidence>
<gene>
    <name evidence="3" type="ORF">LCGC14_3103970</name>
</gene>
<comment type="similarity">
    <text evidence="1">Belongs to the NAD(P)-dependent epimerase/dehydratase family.</text>
</comment>
<dbReference type="InterPro" id="IPR001509">
    <property type="entry name" value="Epimerase_deHydtase"/>
</dbReference>
<accession>A0A0F8WVV1</accession>
<feature type="domain" description="NAD-dependent epimerase/dehydratase" evidence="2">
    <location>
        <begin position="3"/>
        <end position="75"/>
    </location>
</feature>
<dbReference type="InterPro" id="IPR036291">
    <property type="entry name" value="NAD(P)-bd_dom_sf"/>
</dbReference>
<dbReference type="PANTHER" id="PTHR43000">
    <property type="entry name" value="DTDP-D-GLUCOSE 4,6-DEHYDRATASE-RELATED"/>
    <property type="match status" value="1"/>
</dbReference>
<dbReference type="SUPFAM" id="SSF51735">
    <property type="entry name" value="NAD(P)-binding Rossmann-fold domains"/>
    <property type="match status" value="1"/>
</dbReference>
<comment type="caution">
    <text evidence="3">The sequence shown here is derived from an EMBL/GenBank/DDBJ whole genome shotgun (WGS) entry which is preliminary data.</text>
</comment>
<reference evidence="3" key="1">
    <citation type="journal article" date="2015" name="Nature">
        <title>Complex archaea that bridge the gap between prokaryotes and eukaryotes.</title>
        <authorList>
            <person name="Spang A."/>
            <person name="Saw J.H."/>
            <person name="Jorgensen S.L."/>
            <person name="Zaremba-Niedzwiedzka K."/>
            <person name="Martijn J."/>
            <person name="Lind A.E."/>
            <person name="van Eijk R."/>
            <person name="Schleper C."/>
            <person name="Guy L."/>
            <person name="Ettema T.J."/>
        </authorList>
    </citation>
    <scope>NUCLEOTIDE SEQUENCE</scope>
</reference>
<dbReference type="Pfam" id="PF01370">
    <property type="entry name" value="Epimerase"/>
    <property type="match status" value="1"/>
</dbReference>
<sequence length="102" mass="11509">MIAASFRLTGMYGERQFGGMDHGWVANFAIRTIMNRPITIFGTDKQVRDILYAKDAARAFELWFKKGKTGIYNIGGGYENSISLKECLRTLSKSIPGREQLI</sequence>
<protein>
    <recommendedName>
        <fullName evidence="2">NAD-dependent epimerase/dehydratase domain-containing protein</fullName>
    </recommendedName>
</protein>
<name>A0A0F8WVV1_9ZZZZ</name>
<evidence type="ECO:0000313" key="3">
    <source>
        <dbReference type="EMBL" id="KKK52535.1"/>
    </source>
</evidence>
<feature type="non-terminal residue" evidence="3">
    <location>
        <position position="102"/>
    </location>
</feature>
<organism evidence="3">
    <name type="scientific">marine sediment metagenome</name>
    <dbReference type="NCBI Taxonomy" id="412755"/>
    <lineage>
        <taxon>unclassified sequences</taxon>
        <taxon>metagenomes</taxon>
        <taxon>ecological metagenomes</taxon>
    </lineage>
</organism>
<dbReference type="AlphaFoldDB" id="A0A0F8WVV1"/>